<dbReference type="EMBL" id="JACWMX010000001">
    <property type="protein sequence ID" value="MBD1391913.1"/>
    <property type="molecule type" value="Genomic_DNA"/>
</dbReference>
<proteinExistence type="predicted"/>
<sequence>MNEKTIEDQTRLYLFDLTNTAKEFGFKTDDVWEFSVATDAERIKIQKDFYPTISAKVFPEIMLQVYHGIRERLNQSFNKEEQQLDNRAILNGQLNYLVAYNLKRPRT</sequence>
<dbReference type="AlphaFoldDB" id="A0A926S0D8"/>
<evidence type="ECO:0000313" key="2">
    <source>
        <dbReference type="Proteomes" id="UP000619078"/>
    </source>
</evidence>
<protein>
    <submittedName>
        <fullName evidence="1">Uncharacterized protein</fullName>
    </submittedName>
</protein>
<reference evidence="1" key="1">
    <citation type="submission" date="2020-09" db="EMBL/GenBank/DDBJ databases">
        <title>Novel species of Mucilaginibacter isolated from a glacier on the Tibetan Plateau.</title>
        <authorList>
            <person name="Liu Q."/>
            <person name="Xin Y.-H."/>
        </authorList>
    </citation>
    <scope>NUCLEOTIDE SEQUENCE</scope>
    <source>
        <strain evidence="1">ZB1P21</strain>
    </source>
</reference>
<evidence type="ECO:0000313" key="1">
    <source>
        <dbReference type="EMBL" id="MBD1391913.1"/>
    </source>
</evidence>
<dbReference type="RefSeq" id="WP_191160299.1">
    <property type="nucleotide sequence ID" value="NZ_JACWMX010000001.1"/>
</dbReference>
<comment type="caution">
    <text evidence="1">The sequence shown here is derived from an EMBL/GenBank/DDBJ whole genome shotgun (WGS) entry which is preliminary data.</text>
</comment>
<dbReference type="Proteomes" id="UP000619078">
    <property type="component" value="Unassembled WGS sequence"/>
</dbReference>
<keyword evidence="2" id="KW-1185">Reference proteome</keyword>
<name>A0A926S0D8_9SPHI</name>
<gene>
    <name evidence="1" type="ORF">IDJ76_02255</name>
</gene>
<organism evidence="1 2">
    <name type="scientific">Mucilaginibacter glaciei</name>
    <dbReference type="NCBI Taxonomy" id="2772109"/>
    <lineage>
        <taxon>Bacteria</taxon>
        <taxon>Pseudomonadati</taxon>
        <taxon>Bacteroidota</taxon>
        <taxon>Sphingobacteriia</taxon>
        <taxon>Sphingobacteriales</taxon>
        <taxon>Sphingobacteriaceae</taxon>
        <taxon>Mucilaginibacter</taxon>
    </lineage>
</organism>
<accession>A0A926S0D8</accession>